<evidence type="ECO:0000313" key="9">
    <source>
        <dbReference type="Proteomes" id="UP000077355"/>
    </source>
</evidence>
<dbReference type="AlphaFoldDB" id="A0A168J8C0"/>
<feature type="transmembrane region" description="Helical" evidence="6">
    <location>
        <begin position="353"/>
        <end position="372"/>
    </location>
</feature>
<dbReference type="PROSITE" id="PS50850">
    <property type="entry name" value="MFS"/>
    <property type="match status" value="1"/>
</dbReference>
<evidence type="ECO:0000256" key="3">
    <source>
        <dbReference type="ARBA" id="ARBA00022692"/>
    </source>
</evidence>
<dbReference type="SUPFAM" id="SSF103473">
    <property type="entry name" value="MFS general substrate transporter"/>
    <property type="match status" value="1"/>
</dbReference>
<dbReference type="PANTHER" id="PTHR23523:SF2">
    <property type="entry name" value="2-NITROIMIDAZOLE TRANSPORTER"/>
    <property type="match status" value="1"/>
</dbReference>
<organism evidence="8 9">
    <name type="scientific">Paenibacillus antarcticus</name>
    <dbReference type="NCBI Taxonomy" id="253703"/>
    <lineage>
        <taxon>Bacteria</taxon>
        <taxon>Bacillati</taxon>
        <taxon>Bacillota</taxon>
        <taxon>Bacilli</taxon>
        <taxon>Bacillales</taxon>
        <taxon>Paenibacillaceae</taxon>
        <taxon>Paenibacillus</taxon>
    </lineage>
</organism>
<feature type="transmembrane region" description="Helical" evidence="6">
    <location>
        <begin position="162"/>
        <end position="180"/>
    </location>
</feature>
<accession>A0A168J8C0</accession>
<evidence type="ECO:0000256" key="1">
    <source>
        <dbReference type="ARBA" id="ARBA00004651"/>
    </source>
</evidence>
<evidence type="ECO:0000313" key="8">
    <source>
        <dbReference type="EMBL" id="OAB40279.1"/>
    </source>
</evidence>
<dbReference type="Pfam" id="PF07690">
    <property type="entry name" value="MFS_1"/>
    <property type="match status" value="1"/>
</dbReference>
<comment type="caution">
    <text evidence="8">The sequence shown here is derived from an EMBL/GenBank/DDBJ whole genome shotgun (WGS) entry which is preliminary data.</text>
</comment>
<feature type="transmembrane region" description="Helical" evidence="6">
    <location>
        <begin position="267"/>
        <end position="285"/>
    </location>
</feature>
<keyword evidence="5 6" id="KW-0472">Membrane</keyword>
<feature type="transmembrane region" description="Helical" evidence="6">
    <location>
        <begin position="201"/>
        <end position="220"/>
    </location>
</feature>
<feature type="domain" description="Major facilitator superfamily (MFS) profile" evidence="7">
    <location>
        <begin position="6"/>
        <end position="379"/>
    </location>
</feature>
<evidence type="ECO:0000256" key="5">
    <source>
        <dbReference type="ARBA" id="ARBA00023136"/>
    </source>
</evidence>
<reference evidence="8 9" key="1">
    <citation type="submission" date="2016-03" db="EMBL/GenBank/DDBJ databases">
        <title>Draft genome sequence of Paenibacillus antarcticus CECT 5836.</title>
        <authorList>
            <person name="Shin S.-K."/>
            <person name="Yi H."/>
        </authorList>
    </citation>
    <scope>NUCLEOTIDE SEQUENCE [LARGE SCALE GENOMIC DNA]</scope>
    <source>
        <strain evidence="8 9">CECT 5836</strain>
    </source>
</reference>
<evidence type="ECO:0000256" key="6">
    <source>
        <dbReference type="SAM" id="Phobius"/>
    </source>
</evidence>
<dbReference type="GO" id="GO:0022857">
    <property type="term" value="F:transmembrane transporter activity"/>
    <property type="evidence" value="ECO:0007669"/>
    <property type="project" value="InterPro"/>
</dbReference>
<dbReference type="InterPro" id="IPR052524">
    <property type="entry name" value="MFS_Cyanate_Porter"/>
</dbReference>
<dbReference type="InterPro" id="IPR020846">
    <property type="entry name" value="MFS_dom"/>
</dbReference>
<dbReference type="GO" id="GO:0005886">
    <property type="term" value="C:plasma membrane"/>
    <property type="evidence" value="ECO:0007669"/>
    <property type="project" value="UniProtKB-SubCell"/>
</dbReference>
<keyword evidence="3 6" id="KW-0812">Transmembrane</keyword>
<sequence length="389" mass="42007">MRFVYLMMIICLVSLNLRPSITSVGPLLDIIQTSLGMSGLTASLITTLPVLCMGLFAIASITLNNRLGIEKSLLLAMSFIFTATLLRMVVQDSIVLLITALISGIGIGIAGPLISGFIKKYFPEKPGLTGIYSVSMVIGAAIASSFSIPLFHRMNDSWQQSLSFWSVLAIPAALFLLPLLKKSGPNPNPIAISSLFIKNKRVNLFMLFFACMAAIFYSITAWLAPIVQSTGLSHAQSGNILTLFTVIQIPISLSIPMIVGRTGNRKLWLILCSLSEIIGILLLLFHFSPWLATIFLGIGAGGLFPLAILMPIQEARSTTEAISWSAIVQFGGYLLASLGPAFIGLTVDLFDNFIPALIVLVVIICIMTITILKIGNKAEQIEQISKENS</sequence>
<gene>
    <name evidence="8" type="ORF">PBAT_23525</name>
</gene>
<feature type="transmembrane region" description="Helical" evidence="6">
    <location>
        <begin position="240"/>
        <end position="260"/>
    </location>
</feature>
<dbReference type="EMBL" id="LVJI01000054">
    <property type="protein sequence ID" value="OAB40279.1"/>
    <property type="molecule type" value="Genomic_DNA"/>
</dbReference>
<dbReference type="RefSeq" id="WP_068653086.1">
    <property type="nucleotide sequence ID" value="NZ_CP043611.1"/>
</dbReference>
<comment type="subcellular location">
    <subcellularLocation>
        <location evidence="1">Cell membrane</location>
        <topology evidence="1">Multi-pass membrane protein</topology>
    </subcellularLocation>
</comment>
<dbReference type="InterPro" id="IPR036259">
    <property type="entry name" value="MFS_trans_sf"/>
</dbReference>
<dbReference type="PANTHER" id="PTHR23523">
    <property type="match status" value="1"/>
</dbReference>
<evidence type="ECO:0000259" key="7">
    <source>
        <dbReference type="PROSITE" id="PS50850"/>
    </source>
</evidence>
<dbReference type="OrthoDB" id="9797740at2"/>
<protein>
    <submittedName>
        <fullName evidence="8">MFS transporter</fullName>
    </submittedName>
</protein>
<dbReference type="InterPro" id="IPR011701">
    <property type="entry name" value="MFS"/>
</dbReference>
<name>A0A168J8C0_9BACL</name>
<dbReference type="Proteomes" id="UP000077355">
    <property type="component" value="Unassembled WGS sequence"/>
</dbReference>
<evidence type="ECO:0000256" key="4">
    <source>
        <dbReference type="ARBA" id="ARBA00022989"/>
    </source>
</evidence>
<feature type="transmembrane region" description="Helical" evidence="6">
    <location>
        <begin position="291"/>
        <end position="312"/>
    </location>
</feature>
<dbReference type="Gene3D" id="1.20.1250.20">
    <property type="entry name" value="MFS general substrate transporter like domains"/>
    <property type="match status" value="2"/>
</dbReference>
<keyword evidence="4 6" id="KW-1133">Transmembrane helix</keyword>
<feature type="transmembrane region" description="Helical" evidence="6">
    <location>
        <begin position="39"/>
        <end position="61"/>
    </location>
</feature>
<feature type="transmembrane region" description="Helical" evidence="6">
    <location>
        <begin position="73"/>
        <end position="90"/>
    </location>
</feature>
<keyword evidence="2" id="KW-0813">Transport</keyword>
<keyword evidence="9" id="KW-1185">Reference proteome</keyword>
<proteinExistence type="predicted"/>
<evidence type="ECO:0000256" key="2">
    <source>
        <dbReference type="ARBA" id="ARBA00022448"/>
    </source>
</evidence>
<feature type="transmembrane region" description="Helical" evidence="6">
    <location>
        <begin position="324"/>
        <end position="347"/>
    </location>
</feature>
<feature type="transmembrane region" description="Helical" evidence="6">
    <location>
        <begin position="130"/>
        <end position="150"/>
    </location>
</feature>
<feature type="transmembrane region" description="Helical" evidence="6">
    <location>
        <begin position="96"/>
        <end position="118"/>
    </location>
</feature>